<dbReference type="EMBL" id="JAGTAR010000007">
    <property type="protein sequence ID" value="MBR8535190.1"/>
    <property type="molecule type" value="Genomic_DNA"/>
</dbReference>
<protein>
    <recommendedName>
        <fullName evidence="3">GHMP kinase</fullName>
    </recommendedName>
</protein>
<reference evidence="1" key="1">
    <citation type="journal article" date="2018" name="Int. J. Syst. Evol. Microbiol.">
        <title>Carboxylicivirga sediminis sp. nov., isolated from coastal sediment.</title>
        <authorList>
            <person name="Wang F.Q."/>
            <person name="Ren L.H."/>
            <person name="Zou R.J."/>
            <person name="Sun Y.Z."/>
            <person name="Liu X.J."/>
            <person name="Jiang F."/>
            <person name="Liu L.J."/>
        </authorList>
    </citation>
    <scope>NUCLEOTIDE SEQUENCE</scope>
    <source>
        <strain evidence="1">JR1</strain>
    </source>
</reference>
<keyword evidence="2" id="KW-1185">Reference proteome</keyword>
<dbReference type="AlphaFoldDB" id="A0A941F4Q9"/>
<reference evidence="1" key="2">
    <citation type="submission" date="2021-04" db="EMBL/GenBank/DDBJ databases">
        <authorList>
            <person name="Zhang T."/>
            <person name="Zhang Y."/>
            <person name="Lu D."/>
            <person name="Zuo D."/>
            <person name="Du Z."/>
        </authorList>
    </citation>
    <scope>NUCLEOTIDE SEQUENCE</scope>
    <source>
        <strain evidence="1">JR1</strain>
    </source>
</reference>
<dbReference type="Gene3D" id="3.30.230.10">
    <property type="match status" value="1"/>
</dbReference>
<accession>A0A941F4Q9</accession>
<evidence type="ECO:0008006" key="3">
    <source>
        <dbReference type="Google" id="ProtNLM"/>
    </source>
</evidence>
<comment type="caution">
    <text evidence="1">The sequence shown here is derived from an EMBL/GenBank/DDBJ whole genome shotgun (WGS) entry which is preliminary data.</text>
</comment>
<organism evidence="1 2">
    <name type="scientific">Carboxylicivirga sediminis</name>
    <dbReference type="NCBI Taxonomy" id="2006564"/>
    <lineage>
        <taxon>Bacteria</taxon>
        <taxon>Pseudomonadati</taxon>
        <taxon>Bacteroidota</taxon>
        <taxon>Bacteroidia</taxon>
        <taxon>Marinilabiliales</taxon>
        <taxon>Marinilabiliaceae</taxon>
        <taxon>Carboxylicivirga</taxon>
    </lineage>
</organism>
<dbReference type="Proteomes" id="UP000679220">
    <property type="component" value="Unassembled WGS sequence"/>
</dbReference>
<dbReference type="RefSeq" id="WP_212189096.1">
    <property type="nucleotide sequence ID" value="NZ_JAGTAR010000007.1"/>
</dbReference>
<dbReference type="InterPro" id="IPR014721">
    <property type="entry name" value="Ribsml_uS5_D2-typ_fold_subgr"/>
</dbReference>
<dbReference type="SUPFAM" id="SSF54211">
    <property type="entry name" value="Ribosomal protein S5 domain 2-like"/>
    <property type="match status" value="1"/>
</dbReference>
<evidence type="ECO:0000313" key="2">
    <source>
        <dbReference type="Proteomes" id="UP000679220"/>
    </source>
</evidence>
<gene>
    <name evidence="1" type="ORF">KDU71_06440</name>
</gene>
<sequence length="307" mass="34819">MVQDNSESYYAHGKLLISGEYLVLAGAKSLAIPLKYGQSLRVEENHTHFLTWKASTVNGSWFEASYNQSLEVLECDNLLLAQRLADILRKCLDYREDITQLLQNKQVTTHLEFNASWGWGSSSTLISLLAQWLGVNPYLLLQDTFGGSGYDIACATVTSPIVYELKNGIPKNESVKFQPDFHEQIYFIYSGRKQSSQQAIASFNKKEIHPESIQHISSLTDRMLACNDLYEFGHLMEEHEAHISKIVQLSPIKSEHFKDFRGFIKALGAWGGDFIMVASTEPEKYVKDYFSEKGLNTIFKLNELKIG</sequence>
<name>A0A941F4Q9_9BACT</name>
<dbReference type="InterPro" id="IPR047765">
    <property type="entry name" value="GHMP_GYDIA-like"/>
</dbReference>
<proteinExistence type="predicted"/>
<dbReference type="NCBIfam" id="NF040656">
    <property type="entry name" value="GHMP_GYDIA"/>
    <property type="match status" value="1"/>
</dbReference>
<dbReference type="InterPro" id="IPR020568">
    <property type="entry name" value="Ribosomal_Su5_D2-typ_SF"/>
</dbReference>
<evidence type="ECO:0000313" key="1">
    <source>
        <dbReference type="EMBL" id="MBR8535190.1"/>
    </source>
</evidence>